<dbReference type="OrthoDB" id="7673667at2"/>
<keyword evidence="3" id="KW-1185">Reference proteome</keyword>
<dbReference type="Proteomes" id="UP000052022">
    <property type="component" value="Unassembled WGS sequence"/>
</dbReference>
<dbReference type="InterPro" id="IPR038765">
    <property type="entry name" value="Papain-like_cys_pep_sf"/>
</dbReference>
<accession>A0A0P1GC34</accession>
<evidence type="ECO:0000313" key="2">
    <source>
        <dbReference type="EMBL" id="CUH78936.1"/>
    </source>
</evidence>
<name>A0A0P1GC34_9RHOB</name>
<feature type="domain" description="Transglutaminase-like" evidence="1">
    <location>
        <begin position="107"/>
        <end position="194"/>
    </location>
</feature>
<reference evidence="2 3" key="1">
    <citation type="submission" date="2015-09" db="EMBL/GenBank/DDBJ databases">
        <authorList>
            <consortium name="Swine Surveillance"/>
        </authorList>
    </citation>
    <scope>NUCLEOTIDE SEQUENCE [LARGE SCALE GENOMIC DNA]</scope>
    <source>
        <strain evidence="2 3">CECT 7557</strain>
    </source>
</reference>
<evidence type="ECO:0000313" key="3">
    <source>
        <dbReference type="Proteomes" id="UP000052022"/>
    </source>
</evidence>
<organism evidence="2 3">
    <name type="scientific">Tritonibacter multivorans</name>
    <dbReference type="NCBI Taxonomy" id="928856"/>
    <lineage>
        <taxon>Bacteria</taxon>
        <taxon>Pseudomonadati</taxon>
        <taxon>Pseudomonadota</taxon>
        <taxon>Alphaproteobacteria</taxon>
        <taxon>Rhodobacterales</taxon>
        <taxon>Paracoccaceae</taxon>
        <taxon>Tritonibacter</taxon>
    </lineage>
</organism>
<evidence type="ECO:0000259" key="1">
    <source>
        <dbReference type="Pfam" id="PF01841"/>
    </source>
</evidence>
<gene>
    <name evidence="2" type="ORF">TRM7557_02114</name>
</gene>
<dbReference type="STRING" id="928856.SAMN04488049_11071"/>
<dbReference type="RefSeq" id="WP_058290166.1">
    <property type="nucleotide sequence ID" value="NZ_CYSD01000033.1"/>
</dbReference>
<dbReference type="AlphaFoldDB" id="A0A0P1GC34"/>
<dbReference type="SUPFAM" id="SSF54001">
    <property type="entry name" value="Cysteine proteinases"/>
    <property type="match status" value="1"/>
</dbReference>
<proteinExistence type="predicted"/>
<protein>
    <submittedName>
        <fullName evidence="2">Transglutaminase-like superfamily protein</fullName>
    </submittedName>
</protein>
<dbReference type="InterPro" id="IPR002931">
    <property type="entry name" value="Transglutaminase-like"/>
</dbReference>
<dbReference type="Pfam" id="PF01841">
    <property type="entry name" value="Transglut_core"/>
    <property type="match status" value="1"/>
</dbReference>
<dbReference type="EMBL" id="CYSD01000033">
    <property type="protein sequence ID" value="CUH78936.1"/>
    <property type="molecule type" value="Genomic_DNA"/>
</dbReference>
<sequence>MIELCYRFTAASGSRFLVPQGMATPHIAPLGQMVTGAALRLMAEPRLAQMLTCGIATGGEIQVRTRFQAAGGPGEFSYPEAMFVPRPSRYTAAAVDLAKEGQHVAQAAGAGLAGIEAIVRHVAELFEYGHPEDRFYDDQEELPHLCSMTVGSCVDINAYLVAALRGAGYEAGYVYGVFVPEDKRTWAEDGHCWVVSRHAGQTQEWDIAHFLKMGRRDIGPALNPRPGVRVPMAHSMGWTLPEVGLQDFKLMGPPLLLGETGDISDPEDLEITLRGYENLAQP</sequence>